<reference evidence="2 3" key="1">
    <citation type="journal article" date="2014" name="PLoS Genet.">
        <title>Phylogenetically driven sequencing of extremely halophilic archaea reveals strategies for static and dynamic osmo-response.</title>
        <authorList>
            <person name="Becker E.A."/>
            <person name="Seitzer P.M."/>
            <person name="Tritt A."/>
            <person name="Larsen D."/>
            <person name="Krusor M."/>
            <person name="Yao A.I."/>
            <person name="Wu D."/>
            <person name="Madern D."/>
            <person name="Eisen J.A."/>
            <person name="Darling A.E."/>
            <person name="Facciotti M.T."/>
        </authorList>
    </citation>
    <scope>NUCLEOTIDE SEQUENCE [LARGE SCALE GENOMIC DNA]</scope>
    <source>
        <strain evidence="2 3">DSM 10524</strain>
    </source>
</reference>
<keyword evidence="3" id="KW-1185">Reference proteome</keyword>
<comment type="caution">
    <text evidence="2">The sequence shown here is derived from an EMBL/GenBank/DDBJ whole genome shotgun (WGS) entry which is preliminary data.</text>
</comment>
<dbReference type="SUPFAM" id="SSF52540">
    <property type="entry name" value="P-loop containing nucleoside triphosphate hydrolases"/>
    <property type="match status" value="1"/>
</dbReference>
<dbReference type="EMBL" id="AOIB01000036">
    <property type="protein sequence ID" value="ELY54569.1"/>
    <property type="molecule type" value="Genomic_DNA"/>
</dbReference>
<dbReference type="OrthoDB" id="195711at2157"/>
<protein>
    <recommendedName>
        <fullName evidence="4">Thymidylate kinase</fullName>
    </recommendedName>
</protein>
<name>L9WYM7_9EURY</name>
<accession>L9WYM7</accession>
<dbReference type="InterPro" id="IPR027417">
    <property type="entry name" value="P-loop_NTPase"/>
</dbReference>
<dbReference type="STRING" id="1227497.C491_18244"/>
<sequence length="252" mass="28203">MTPTDRSHVEFLGPPGAGKSAVHGRLTSDPRYYGGLYENGLERLIQDRYDGPTRLAYRLLPSRPRSYVETLVLQHPIRKRLFSSFLLEQPSFPDAMVGARQAVSQEPDQAASLLRNIAERYQLGVETVRSDERFCMDEGFAMGAVSTLWRGGDRFSLEAYFDRVPTPETLVYVTAPTAVCLRRQRSREKSLSERHGVARMDDAQERHERACSEVVEAAEADDSITVVRVPNEGRLEDAVATVDRALRSDGSG</sequence>
<dbReference type="Proteomes" id="UP000011688">
    <property type="component" value="Unassembled WGS sequence"/>
</dbReference>
<dbReference type="eggNOG" id="ENOG502N5ME">
    <property type="taxonomic scope" value="Archaea"/>
</dbReference>
<evidence type="ECO:0008006" key="4">
    <source>
        <dbReference type="Google" id="ProtNLM"/>
    </source>
</evidence>
<evidence type="ECO:0000313" key="2">
    <source>
        <dbReference type="EMBL" id="ELY54569.1"/>
    </source>
</evidence>
<organism evidence="2 3">
    <name type="scientific">Natronococcus amylolyticus DSM 10524</name>
    <dbReference type="NCBI Taxonomy" id="1227497"/>
    <lineage>
        <taxon>Archaea</taxon>
        <taxon>Methanobacteriati</taxon>
        <taxon>Methanobacteriota</taxon>
        <taxon>Stenosarchaea group</taxon>
        <taxon>Halobacteria</taxon>
        <taxon>Halobacteriales</taxon>
        <taxon>Natrialbaceae</taxon>
        <taxon>Natronococcus</taxon>
    </lineage>
</organism>
<proteinExistence type="predicted"/>
<evidence type="ECO:0000256" key="1">
    <source>
        <dbReference type="SAM" id="MobiDB-lite"/>
    </source>
</evidence>
<dbReference type="RefSeq" id="WP_005558835.1">
    <property type="nucleotide sequence ID" value="NZ_AOIB01000036.1"/>
</dbReference>
<gene>
    <name evidence="2" type="ORF">C491_18244</name>
</gene>
<evidence type="ECO:0000313" key="3">
    <source>
        <dbReference type="Proteomes" id="UP000011688"/>
    </source>
</evidence>
<feature type="region of interest" description="Disordered" evidence="1">
    <location>
        <begin position="1"/>
        <end position="23"/>
    </location>
</feature>
<dbReference type="AlphaFoldDB" id="L9WYM7"/>